<dbReference type="SUPFAM" id="SSF55154">
    <property type="entry name" value="CYTH-like phosphatases"/>
    <property type="match status" value="1"/>
</dbReference>
<dbReference type="CDD" id="cd07756">
    <property type="entry name" value="CYTH-like_Pase_CHAD"/>
    <property type="match status" value="1"/>
</dbReference>
<dbReference type="Gene3D" id="2.40.320.10">
    <property type="entry name" value="Hypothetical Protein Pfu-838710-001"/>
    <property type="match status" value="1"/>
</dbReference>
<proteinExistence type="predicted"/>
<keyword evidence="3" id="KW-1185">Reference proteome</keyword>
<dbReference type="Pfam" id="PF01928">
    <property type="entry name" value="CYTH"/>
    <property type="match status" value="1"/>
</dbReference>
<accession>A0ABZ0WER3</accession>
<evidence type="ECO:0000259" key="1">
    <source>
        <dbReference type="PROSITE" id="PS51707"/>
    </source>
</evidence>
<dbReference type="PANTHER" id="PTHR39569">
    <property type="entry name" value="INORGANIC TRIPHOSPHATASE"/>
    <property type="match status" value="1"/>
</dbReference>
<sequence length="217" mass="23444">MAIEREIKLALPQAQVATAAQFFTARAGLAGRAIRLENAYFDTPQLTLSAARSALRLRRTPQGWLQTFKTAGNATGGLHARHEWEMPVSGAALEIDALLATCDEPSAAAALRSAAPHLIELFRTDFTRTLWEIHTDAADVEAAIDQGEVVAEVNGGSAAAEVRRMPICEIELELKRGDEAALHALAAELGRLIPGLAPDNVSKAQRGYRLREDARKD</sequence>
<dbReference type="RefSeq" id="WP_114814090.1">
    <property type="nucleotide sequence ID" value="NZ_CP139965.1"/>
</dbReference>
<dbReference type="InterPro" id="IPR033469">
    <property type="entry name" value="CYTH-like_dom_sf"/>
</dbReference>
<dbReference type="InterPro" id="IPR023577">
    <property type="entry name" value="CYTH_domain"/>
</dbReference>
<reference evidence="2 3" key="1">
    <citation type="submission" date="2023-12" db="EMBL/GenBank/DDBJ databases">
        <title>Genome sequencing and assembly of bacterial species from a model synthetic community.</title>
        <authorList>
            <person name="Hogle S.L."/>
        </authorList>
    </citation>
    <scope>NUCLEOTIDE SEQUENCE [LARGE SCALE GENOMIC DNA]</scope>
    <source>
        <strain evidence="2 3">HAMBI 2494</strain>
    </source>
</reference>
<dbReference type="SMART" id="SM01118">
    <property type="entry name" value="CYTH"/>
    <property type="match status" value="1"/>
</dbReference>
<feature type="domain" description="CYTH" evidence="1">
    <location>
        <begin position="2"/>
        <end position="214"/>
    </location>
</feature>
<protein>
    <submittedName>
        <fullName evidence="2">CYTH domain-containing protein</fullName>
    </submittedName>
</protein>
<dbReference type="InterPro" id="IPR039013">
    <property type="entry name" value="YgiF"/>
</dbReference>
<name>A0ABZ0WER3_9BURK</name>
<gene>
    <name evidence="2" type="ORF">U0042_17130</name>
</gene>
<dbReference type="Proteomes" id="UP001325479">
    <property type="component" value="Chromosome"/>
</dbReference>
<dbReference type="PROSITE" id="PS51707">
    <property type="entry name" value="CYTH"/>
    <property type="match status" value="1"/>
</dbReference>
<evidence type="ECO:0000313" key="3">
    <source>
        <dbReference type="Proteomes" id="UP001325479"/>
    </source>
</evidence>
<dbReference type="EMBL" id="CP139965">
    <property type="protein sequence ID" value="WQD75849.1"/>
    <property type="molecule type" value="Genomic_DNA"/>
</dbReference>
<evidence type="ECO:0000313" key="2">
    <source>
        <dbReference type="EMBL" id="WQD75849.1"/>
    </source>
</evidence>
<organism evidence="2 3">
    <name type="scientific">Paraburkholderia kururiensis</name>
    <dbReference type="NCBI Taxonomy" id="984307"/>
    <lineage>
        <taxon>Bacteria</taxon>
        <taxon>Pseudomonadati</taxon>
        <taxon>Pseudomonadota</taxon>
        <taxon>Betaproteobacteria</taxon>
        <taxon>Burkholderiales</taxon>
        <taxon>Burkholderiaceae</taxon>
        <taxon>Paraburkholderia</taxon>
    </lineage>
</organism>
<dbReference type="PANTHER" id="PTHR39569:SF1">
    <property type="entry name" value="INORGANIC TRIPHOSPHATASE"/>
    <property type="match status" value="1"/>
</dbReference>